<keyword evidence="3" id="KW-1185">Reference proteome</keyword>
<comment type="caution">
    <text evidence="2">The sequence shown here is derived from an EMBL/GenBank/DDBJ whole genome shotgun (WGS) entry which is preliminary data.</text>
</comment>
<proteinExistence type="predicted"/>
<evidence type="ECO:0000313" key="1">
    <source>
        <dbReference type="EMBL" id="RIA47311.1"/>
    </source>
</evidence>
<protein>
    <submittedName>
        <fullName evidence="2">Uncharacterized protein</fullName>
    </submittedName>
</protein>
<dbReference type="Proteomes" id="UP000266273">
    <property type="component" value="Unassembled WGS sequence"/>
</dbReference>
<dbReference type="AlphaFoldDB" id="A0A397PJP2"/>
<accession>A0A397PJP2</accession>
<evidence type="ECO:0000313" key="2">
    <source>
        <dbReference type="EMBL" id="RIA47485.1"/>
    </source>
</evidence>
<evidence type="ECO:0000313" key="3">
    <source>
        <dbReference type="Proteomes" id="UP000266273"/>
    </source>
</evidence>
<organism evidence="2 3">
    <name type="scientific">Dichotomicrobium thermohalophilum</name>
    <dbReference type="NCBI Taxonomy" id="933063"/>
    <lineage>
        <taxon>Bacteria</taxon>
        <taxon>Pseudomonadati</taxon>
        <taxon>Pseudomonadota</taxon>
        <taxon>Alphaproteobacteria</taxon>
        <taxon>Hyphomicrobiales</taxon>
        <taxon>Hyphomicrobiaceae</taxon>
        <taxon>Dichotomicrobium</taxon>
    </lineage>
</organism>
<reference evidence="2 3" key="1">
    <citation type="submission" date="2018-08" db="EMBL/GenBank/DDBJ databases">
        <title>Genomic Encyclopedia of Archaeal and Bacterial Type Strains, Phase II (KMG-II): from individual species to whole genera.</title>
        <authorList>
            <person name="Goeker M."/>
        </authorList>
    </citation>
    <scope>NUCLEOTIDE SEQUENCE [LARGE SCALE GENOMIC DNA]</scope>
    <source>
        <strain evidence="2 3">DSM 5002</strain>
    </source>
</reference>
<sequence length="29" mass="3134">MPEIQDQLNELHGLLIAARKITLEGESGG</sequence>
<feature type="non-terminal residue" evidence="2">
    <location>
        <position position="29"/>
    </location>
</feature>
<dbReference type="EMBL" id="QXDF01000002">
    <property type="protein sequence ID" value="RIA47485.1"/>
    <property type="molecule type" value="Genomic_DNA"/>
</dbReference>
<gene>
    <name evidence="2" type="ORF">BXY53_2038</name>
    <name evidence="1" type="ORF">BXY53_2385</name>
</gene>
<name>A0A397PJP2_9HYPH</name>
<dbReference type="EMBL" id="QXDF01000003">
    <property type="protein sequence ID" value="RIA47311.1"/>
    <property type="molecule type" value="Genomic_DNA"/>
</dbReference>